<sequence length="320" mass="36167">MIGEQKEGRVALNMETAIWGAGSIGLLWGARLALAGDNPVIITRTEAQKERLLQAGLRFQNRSADIEKVNLRAQWAEEVTGSFDRIILTVKQTAVALLVPRLIEQCHQGAMLYLFQNGMGTERLLLEDIPNCRLWRGTITEGALRENDISVIHTGEGETYLGPLLENTEVDAKELDWIEGLKNKGLPVAYDPQVSLRTWRKLAINCVINPLTALFQVTNGELLRLKIFPTWVERILSEVVKTASHVGVDLDYHQLVVQVRHVCEQTGSNRSSMYEDLRQGQPTEIDFINGYIVYIGRENGVQTPWNQYLHERVRLAEKEV</sequence>
<comment type="function">
    <text evidence="1 11">Catalyzes the NADPH-dependent reduction of ketopantoate into pantoic acid.</text>
</comment>
<dbReference type="InterPro" id="IPR050838">
    <property type="entry name" value="Ketopantoate_reductase"/>
</dbReference>
<keyword evidence="15" id="KW-1185">Reference proteome</keyword>
<evidence type="ECO:0000256" key="10">
    <source>
        <dbReference type="ARBA" id="ARBA00048793"/>
    </source>
</evidence>
<evidence type="ECO:0000256" key="6">
    <source>
        <dbReference type="ARBA" id="ARBA00022655"/>
    </source>
</evidence>
<dbReference type="RefSeq" id="WP_091734799.1">
    <property type="nucleotide sequence ID" value="NZ_FNNQ01000001.1"/>
</dbReference>
<name>A0A1H2QFT9_9BACL</name>
<dbReference type="OrthoDB" id="9800163at2"/>
<keyword evidence="6 11" id="KW-0566">Pantothenate biosynthesis</keyword>
<dbReference type="Gene3D" id="1.10.1040.10">
    <property type="entry name" value="N-(1-d-carboxylethyl)-l-norvaline Dehydrogenase, domain 2"/>
    <property type="match status" value="1"/>
</dbReference>
<dbReference type="InterPro" id="IPR003710">
    <property type="entry name" value="ApbA"/>
</dbReference>
<dbReference type="GO" id="GO:0008677">
    <property type="term" value="F:2-dehydropantoate 2-reductase activity"/>
    <property type="evidence" value="ECO:0007669"/>
    <property type="project" value="UniProtKB-EC"/>
</dbReference>
<evidence type="ECO:0000256" key="4">
    <source>
        <dbReference type="ARBA" id="ARBA00013014"/>
    </source>
</evidence>
<dbReference type="InterPro" id="IPR036291">
    <property type="entry name" value="NAD(P)-bd_dom_sf"/>
</dbReference>
<evidence type="ECO:0000313" key="14">
    <source>
        <dbReference type="EMBL" id="SDW06002.1"/>
    </source>
</evidence>
<reference evidence="14 15" key="1">
    <citation type="submission" date="2016-10" db="EMBL/GenBank/DDBJ databases">
        <authorList>
            <person name="de Groot N.N."/>
        </authorList>
    </citation>
    <scope>NUCLEOTIDE SEQUENCE [LARGE SCALE GENOMIC DNA]</scope>
    <source>
        <strain evidence="14 15">DSM 45610</strain>
    </source>
</reference>
<dbReference type="GO" id="GO:0015940">
    <property type="term" value="P:pantothenate biosynthetic process"/>
    <property type="evidence" value="ECO:0007669"/>
    <property type="project" value="UniProtKB-UniPathway"/>
</dbReference>
<dbReference type="Pfam" id="PF08546">
    <property type="entry name" value="ApbA_C"/>
    <property type="match status" value="1"/>
</dbReference>
<dbReference type="InterPro" id="IPR013752">
    <property type="entry name" value="KPA_reductase"/>
</dbReference>
<evidence type="ECO:0000256" key="11">
    <source>
        <dbReference type="RuleBase" id="RU362068"/>
    </source>
</evidence>
<organism evidence="14 15">
    <name type="scientific">Marininema mesophilum</name>
    <dbReference type="NCBI Taxonomy" id="1048340"/>
    <lineage>
        <taxon>Bacteria</taxon>
        <taxon>Bacillati</taxon>
        <taxon>Bacillota</taxon>
        <taxon>Bacilli</taxon>
        <taxon>Bacillales</taxon>
        <taxon>Thermoactinomycetaceae</taxon>
        <taxon>Marininema</taxon>
    </lineage>
</organism>
<comment type="similarity">
    <text evidence="3 11">Belongs to the ketopantoate reductase family.</text>
</comment>
<evidence type="ECO:0000256" key="5">
    <source>
        <dbReference type="ARBA" id="ARBA00019465"/>
    </source>
</evidence>
<evidence type="ECO:0000259" key="13">
    <source>
        <dbReference type="Pfam" id="PF08546"/>
    </source>
</evidence>
<dbReference type="UniPathway" id="UPA00028">
    <property type="reaction ID" value="UER00004"/>
</dbReference>
<dbReference type="Pfam" id="PF02558">
    <property type="entry name" value="ApbA"/>
    <property type="match status" value="1"/>
</dbReference>
<comment type="catalytic activity">
    <reaction evidence="10 11">
        <text>(R)-pantoate + NADP(+) = 2-dehydropantoate + NADPH + H(+)</text>
        <dbReference type="Rhea" id="RHEA:16233"/>
        <dbReference type="ChEBI" id="CHEBI:11561"/>
        <dbReference type="ChEBI" id="CHEBI:15378"/>
        <dbReference type="ChEBI" id="CHEBI:15980"/>
        <dbReference type="ChEBI" id="CHEBI:57783"/>
        <dbReference type="ChEBI" id="CHEBI:58349"/>
        <dbReference type="EC" id="1.1.1.169"/>
    </reaction>
</comment>
<evidence type="ECO:0000256" key="2">
    <source>
        <dbReference type="ARBA" id="ARBA00004994"/>
    </source>
</evidence>
<dbReference type="NCBIfam" id="TIGR00745">
    <property type="entry name" value="apbA_panE"/>
    <property type="match status" value="1"/>
</dbReference>
<evidence type="ECO:0000256" key="9">
    <source>
        <dbReference type="ARBA" id="ARBA00032024"/>
    </source>
</evidence>
<dbReference type="InterPro" id="IPR008927">
    <property type="entry name" value="6-PGluconate_DH-like_C_sf"/>
</dbReference>
<evidence type="ECO:0000256" key="7">
    <source>
        <dbReference type="ARBA" id="ARBA00022857"/>
    </source>
</evidence>
<feature type="domain" description="Ketopantoate reductase N-terminal" evidence="12">
    <location>
        <begin position="17"/>
        <end position="164"/>
    </location>
</feature>
<evidence type="ECO:0000256" key="3">
    <source>
        <dbReference type="ARBA" id="ARBA00007870"/>
    </source>
</evidence>
<evidence type="ECO:0000256" key="8">
    <source>
        <dbReference type="ARBA" id="ARBA00023002"/>
    </source>
</evidence>
<evidence type="ECO:0000259" key="12">
    <source>
        <dbReference type="Pfam" id="PF02558"/>
    </source>
</evidence>
<keyword evidence="7 11" id="KW-0521">NADP</keyword>
<dbReference type="STRING" id="1048340.SAMN05444487_101209"/>
<dbReference type="SUPFAM" id="SSF51735">
    <property type="entry name" value="NAD(P)-binding Rossmann-fold domains"/>
    <property type="match status" value="1"/>
</dbReference>
<proteinExistence type="inferred from homology"/>
<dbReference type="Gene3D" id="3.40.50.720">
    <property type="entry name" value="NAD(P)-binding Rossmann-like Domain"/>
    <property type="match status" value="1"/>
</dbReference>
<dbReference type="Proteomes" id="UP000198534">
    <property type="component" value="Unassembled WGS sequence"/>
</dbReference>
<dbReference type="PANTHER" id="PTHR43765">
    <property type="entry name" value="2-DEHYDROPANTOATE 2-REDUCTASE-RELATED"/>
    <property type="match status" value="1"/>
</dbReference>
<dbReference type="AlphaFoldDB" id="A0A1H2QFT9"/>
<dbReference type="EMBL" id="FNNQ01000001">
    <property type="protein sequence ID" value="SDW06002.1"/>
    <property type="molecule type" value="Genomic_DNA"/>
</dbReference>
<evidence type="ECO:0000313" key="15">
    <source>
        <dbReference type="Proteomes" id="UP000198534"/>
    </source>
</evidence>
<evidence type="ECO:0000256" key="1">
    <source>
        <dbReference type="ARBA" id="ARBA00002919"/>
    </source>
</evidence>
<dbReference type="GO" id="GO:0005737">
    <property type="term" value="C:cytoplasm"/>
    <property type="evidence" value="ECO:0007669"/>
    <property type="project" value="TreeGrafter"/>
</dbReference>
<protein>
    <recommendedName>
        <fullName evidence="5 11">2-dehydropantoate 2-reductase</fullName>
        <ecNumber evidence="4 11">1.1.1.169</ecNumber>
    </recommendedName>
    <alternativeName>
        <fullName evidence="9 11">Ketopantoate reductase</fullName>
    </alternativeName>
</protein>
<dbReference type="EC" id="1.1.1.169" evidence="4 11"/>
<gene>
    <name evidence="14" type="ORF">SAMN05444487_101209</name>
</gene>
<accession>A0A1H2QFT9</accession>
<dbReference type="InterPro" id="IPR013328">
    <property type="entry name" value="6PGD_dom2"/>
</dbReference>
<dbReference type="PANTHER" id="PTHR43765:SF2">
    <property type="entry name" value="2-DEHYDROPANTOATE 2-REDUCTASE"/>
    <property type="match status" value="1"/>
</dbReference>
<keyword evidence="8 11" id="KW-0560">Oxidoreductase</keyword>
<comment type="pathway">
    <text evidence="2 11">Cofactor biosynthesis; (R)-pantothenate biosynthesis; (R)-pantoate from 3-methyl-2-oxobutanoate: step 2/2.</text>
</comment>
<dbReference type="InterPro" id="IPR013332">
    <property type="entry name" value="KPR_N"/>
</dbReference>
<dbReference type="SUPFAM" id="SSF48179">
    <property type="entry name" value="6-phosphogluconate dehydrogenase C-terminal domain-like"/>
    <property type="match status" value="1"/>
</dbReference>
<feature type="domain" description="Ketopantoate reductase C-terminal" evidence="13">
    <location>
        <begin position="196"/>
        <end position="315"/>
    </location>
</feature>
<dbReference type="FunFam" id="1.10.1040.10:FF:000017">
    <property type="entry name" value="2-dehydropantoate 2-reductase"/>
    <property type="match status" value="1"/>
</dbReference>
<dbReference type="GO" id="GO:0050661">
    <property type="term" value="F:NADP binding"/>
    <property type="evidence" value="ECO:0007669"/>
    <property type="project" value="TreeGrafter"/>
</dbReference>